<dbReference type="Proteomes" id="UP000800200">
    <property type="component" value="Unassembled WGS sequence"/>
</dbReference>
<dbReference type="InterPro" id="IPR051288">
    <property type="entry name" value="Serum_paraoxonase/arylesterase"/>
</dbReference>
<dbReference type="PANTHER" id="PTHR11799:SF20">
    <property type="entry name" value="SMP-30_GLUCONOLACTONASE_LRE-LIKE REGION DOMAIN-CONTAINING PROTEIN"/>
    <property type="match status" value="1"/>
</dbReference>
<organism evidence="1 2">
    <name type="scientific">Zopfia rhizophila CBS 207.26</name>
    <dbReference type="NCBI Taxonomy" id="1314779"/>
    <lineage>
        <taxon>Eukaryota</taxon>
        <taxon>Fungi</taxon>
        <taxon>Dikarya</taxon>
        <taxon>Ascomycota</taxon>
        <taxon>Pezizomycotina</taxon>
        <taxon>Dothideomycetes</taxon>
        <taxon>Dothideomycetes incertae sedis</taxon>
        <taxon>Zopfiaceae</taxon>
        <taxon>Zopfia</taxon>
    </lineage>
</organism>
<protein>
    <submittedName>
        <fullName evidence="1">Serum paraoxonase/arylesteras-like protein</fullName>
    </submittedName>
</protein>
<evidence type="ECO:0000313" key="1">
    <source>
        <dbReference type="EMBL" id="KAF2188074.1"/>
    </source>
</evidence>
<dbReference type="EMBL" id="ML994624">
    <property type="protein sequence ID" value="KAF2188074.1"/>
    <property type="molecule type" value="Genomic_DNA"/>
</dbReference>
<dbReference type="AlphaFoldDB" id="A0A6A6E8E7"/>
<keyword evidence="2" id="KW-1185">Reference proteome</keyword>
<evidence type="ECO:0000313" key="2">
    <source>
        <dbReference type="Proteomes" id="UP000800200"/>
    </source>
</evidence>
<dbReference type="SUPFAM" id="SSF63829">
    <property type="entry name" value="Calcium-dependent phosphotriesterase"/>
    <property type="match status" value="1"/>
</dbReference>
<dbReference type="InterPro" id="IPR011042">
    <property type="entry name" value="6-blade_b-propeller_TolB-like"/>
</dbReference>
<proteinExistence type="predicted"/>
<reference evidence="1" key="1">
    <citation type="journal article" date="2020" name="Stud. Mycol.">
        <title>101 Dothideomycetes genomes: a test case for predicting lifestyles and emergence of pathogens.</title>
        <authorList>
            <person name="Haridas S."/>
            <person name="Albert R."/>
            <person name="Binder M."/>
            <person name="Bloem J."/>
            <person name="Labutti K."/>
            <person name="Salamov A."/>
            <person name="Andreopoulos B."/>
            <person name="Baker S."/>
            <person name="Barry K."/>
            <person name="Bills G."/>
            <person name="Bluhm B."/>
            <person name="Cannon C."/>
            <person name="Castanera R."/>
            <person name="Culley D."/>
            <person name="Daum C."/>
            <person name="Ezra D."/>
            <person name="Gonzalez J."/>
            <person name="Henrissat B."/>
            <person name="Kuo A."/>
            <person name="Liang C."/>
            <person name="Lipzen A."/>
            <person name="Lutzoni F."/>
            <person name="Magnuson J."/>
            <person name="Mondo S."/>
            <person name="Nolan M."/>
            <person name="Ohm R."/>
            <person name="Pangilinan J."/>
            <person name="Park H.-J."/>
            <person name="Ramirez L."/>
            <person name="Alfaro M."/>
            <person name="Sun H."/>
            <person name="Tritt A."/>
            <person name="Yoshinaga Y."/>
            <person name="Zwiers L.-H."/>
            <person name="Turgeon B."/>
            <person name="Goodwin S."/>
            <person name="Spatafora J."/>
            <person name="Crous P."/>
            <person name="Grigoriev I."/>
        </authorList>
    </citation>
    <scope>NUCLEOTIDE SEQUENCE</scope>
    <source>
        <strain evidence="1">CBS 207.26</strain>
    </source>
</reference>
<sequence length="418" mass="47387">MECIRGRVRNLQPHLGRIQNISLPSLRNVISAISAATLAVLYQLWLKDVLFITLGVGRHVQRIESFPYKCRRIQNKQLEGCGDMWLDEKGRVLYAACTGSNARRNWNPSLSKLNSSRRRPQGSELMAIYIDEPRKEGGFRMHRIQPTLYGSESGASHLDLLGFDTEAVDSSTLRFWLINQRPPYDAKGKLLNAREYGANSTVEVYEYRKRDKKMKHVKTVADRAIYSPANIALMGADNFVISNDRSSKVGFRKKLDPLLGGGNLVYCNDFDRICKIATTAKLRIPGGLLRGKDDRVYVPSGADGGIHVFELQESDIFKHAHVVKMGMPIHNLGLDSKEDLWAVGSSEYDPTGKKAKNTIFRVERFLERRYRYVTTKIIEDAERKFFRGATVARHDVKTKRIFVGGLETPFISMCEPKS</sequence>
<dbReference type="PANTHER" id="PTHR11799">
    <property type="entry name" value="PARAOXONASE"/>
    <property type="match status" value="1"/>
</dbReference>
<gene>
    <name evidence="1" type="ORF">K469DRAFT_660537</name>
</gene>
<accession>A0A6A6E8E7</accession>
<dbReference type="OrthoDB" id="5307922at2759"/>
<name>A0A6A6E8E7_9PEZI</name>
<dbReference type="Gene3D" id="2.120.10.30">
    <property type="entry name" value="TolB, C-terminal domain"/>
    <property type="match status" value="1"/>
</dbReference>